<comment type="catalytic activity">
    <reaction evidence="7">
        <text>4-demethylwyosine(37) in tRNA(Phe) + S-adenosyl-L-methionine = 4-demethyl-7-[(3S)-3-amino-3-carboxypropyl]wyosine(37) in tRNA(Phe) + S-methyl-5'-thioadenosine + H(+)</text>
        <dbReference type="Rhea" id="RHEA:36355"/>
        <dbReference type="Rhea" id="RHEA-COMP:10164"/>
        <dbReference type="Rhea" id="RHEA-COMP:10378"/>
        <dbReference type="ChEBI" id="CHEBI:15378"/>
        <dbReference type="ChEBI" id="CHEBI:17509"/>
        <dbReference type="ChEBI" id="CHEBI:59789"/>
        <dbReference type="ChEBI" id="CHEBI:64315"/>
        <dbReference type="ChEBI" id="CHEBI:73550"/>
        <dbReference type="EC" id="2.5.1.114"/>
    </reaction>
</comment>
<accession>A0A2T7PIQ6</accession>
<dbReference type="Gene3D" id="3.30.300.110">
    <property type="entry name" value="Met-10+ protein-like domains"/>
    <property type="match status" value="1"/>
</dbReference>
<sequence length="478" mass="53590">MNFAILVLPQKAQAIRKQLEKCDLLDKRRKLQKFSGKDEVAIPVKTSDMSILAKHIDQTEHNILLMEIDLPLSKAEMIETPAEKLKRAVNHLLKENGFHDNDTEKLIHEVPDHWEKHGDLILLPCNAFRSASWRCLSPSVWQTVGCALKCNRIARQATVSTDCFRSPQVELLLGDNGIVLHKDNGISYTYDITKCMFSSGNITEKLRIAAFDCRGETVVDLYAGIGYFTLPYLVHAGAKHVHACEWNRYALESLVQNLELNGVKEKCTIHAGDNRKLQLRGIADRVNLGLIPSSEDGWAIACQLLQPAGGQNNSSSCGRQFDFKVQSCQPVHSLYMFENKSDDGSSCSRGDNSFQDFSGLAAISPHDNDIQRPPERSLHSLAMIPENKLSYPSVMSDGRNHKDNTNRTWQSCETKTSWSRWGQYVCKALQNLLQKEHGGLWSAAVLHIQHVKSYAPHIDHLVLDVRCSPQVSQSLPGT</sequence>
<dbReference type="GO" id="GO:0031591">
    <property type="term" value="P:wybutosine biosynthetic process"/>
    <property type="evidence" value="ECO:0007669"/>
    <property type="project" value="TreeGrafter"/>
</dbReference>
<keyword evidence="3" id="KW-0489">Methyltransferase</keyword>
<evidence type="ECO:0000256" key="2">
    <source>
        <dbReference type="ARBA" id="ARBA00012265"/>
    </source>
</evidence>
<dbReference type="SUPFAM" id="SSF53335">
    <property type="entry name" value="S-adenosyl-L-methionine-dependent methyltransferases"/>
    <property type="match status" value="1"/>
</dbReference>
<dbReference type="OrthoDB" id="408788at2759"/>
<evidence type="ECO:0000313" key="10">
    <source>
        <dbReference type="Proteomes" id="UP000245119"/>
    </source>
</evidence>
<dbReference type="GO" id="GO:0005737">
    <property type="term" value="C:cytoplasm"/>
    <property type="evidence" value="ECO:0007669"/>
    <property type="project" value="TreeGrafter"/>
</dbReference>
<keyword evidence="6" id="KW-0819">tRNA processing</keyword>
<dbReference type="Pfam" id="PF25133">
    <property type="entry name" value="TYW2_N_2"/>
    <property type="match status" value="1"/>
</dbReference>
<dbReference type="InterPro" id="IPR056744">
    <property type="entry name" value="TRM5/TYW2-like_N"/>
</dbReference>
<evidence type="ECO:0000256" key="6">
    <source>
        <dbReference type="ARBA" id="ARBA00022694"/>
    </source>
</evidence>
<dbReference type="AlphaFoldDB" id="A0A2T7PIQ6"/>
<name>A0A2T7PIQ6_POMCA</name>
<comment type="caution">
    <text evidence="9">The sequence shown here is derived from an EMBL/GenBank/DDBJ whole genome shotgun (WGS) entry which is preliminary data.</text>
</comment>
<dbReference type="CDD" id="cd02440">
    <property type="entry name" value="AdoMet_MTases"/>
    <property type="match status" value="1"/>
</dbReference>
<dbReference type="GO" id="GO:0102522">
    <property type="term" value="F:tRNA 4-demethylwyosine alpha-amino-alpha-carboxypropyltransferase activity"/>
    <property type="evidence" value="ECO:0007669"/>
    <property type="project" value="UniProtKB-EC"/>
</dbReference>
<dbReference type="EMBL" id="PZQS01000003">
    <property type="protein sequence ID" value="PVD33294.1"/>
    <property type="molecule type" value="Genomic_DNA"/>
</dbReference>
<gene>
    <name evidence="9" type="ORF">C0Q70_04547</name>
</gene>
<evidence type="ECO:0000259" key="8">
    <source>
        <dbReference type="PROSITE" id="PS51684"/>
    </source>
</evidence>
<dbReference type="EC" id="2.5.1.114" evidence="2"/>
<dbReference type="STRING" id="400727.A0A2T7PIQ6"/>
<evidence type="ECO:0000256" key="5">
    <source>
        <dbReference type="ARBA" id="ARBA00022691"/>
    </source>
</evidence>
<organism evidence="9 10">
    <name type="scientific">Pomacea canaliculata</name>
    <name type="common">Golden apple snail</name>
    <dbReference type="NCBI Taxonomy" id="400727"/>
    <lineage>
        <taxon>Eukaryota</taxon>
        <taxon>Metazoa</taxon>
        <taxon>Spiralia</taxon>
        <taxon>Lophotrochozoa</taxon>
        <taxon>Mollusca</taxon>
        <taxon>Gastropoda</taxon>
        <taxon>Caenogastropoda</taxon>
        <taxon>Architaenioglossa</taxon>
        <taxon>Ampullarioidea</taxon>
        <taxon>Ampullariidae</taxon>
        <taxon>Pomacea</taxon>
    </lineage>
</organism>
<feature type="domain" description="SAM-dependent methyltransferase TRM5/TYW2-type" evidence="8">
    <location>
        <begin position="114"/>
        <end position="469"/>
    </location>
</feature>
<dbReference type="Gene3D" id="3.40.50.150">
    <property type="entry name" value="Vaccinia Virus protein VP39"/>
    <property type="match status" value="2"/>
</dbReference>
<evidence type="ECO:0000256" key="7">
    <source>
        <dbReference type="ARBA" id="ARBA00049400"/>
    </source>
</evidence>
<dbReference type="FunFam" id="3.40.50.150:FF:000131">
    <property type="entry name" value="tRNA wybutosine-synthesizing protein 2/3/4"/>
    <property type="match status" value="1"/>
</dbReference>
<dbReference type="InterPro" id="IPR030382">
    <property type="entry name" value="MeTrfase_TRM5/TYW2"/>
</dbReference>
<dbReference type="PANTHER" id="PTHR23245">
    <property type="entry name" value="TRNA METHYLTRANSFERASE"/>
    <property type="match status" value="1"/>
</dbReference>
<keyword evidence="4" id="KW-0808">Transferase</keyword>
<dbReference type="InterPro" id="IPR029063">
    <property type="entry name" value="SAM-dependent_MTases_sf"/>
</dbReference>
<evidence type="ECO:0000313" key="9">
    <source>
        <dbReference type="EMBL" id="PVD33294.1"/>
    </source>
</evidence>
<evidence type="ECO:0000256" key="1">
    <source>
        <dbReference type="ARBA" id="ARBA00004797"/>
    </source>
</evidence>
<comment type="pathway">
    <text evidence="1">tRNA modification; wybutosine-tRNA(Phe) biosynthesis.</text>
</comment>
<protein>
    <recommendedName>
        <fullName evidence="2">tRNA(Phe) (4-demethylwyosine(37)-C(7)) aminocarboxypropyltransferase</fullName>
        <ecNumber evidence="2">2.5.1.114</ecNumber>
    </recommendedName>
</protein>
<reference evidence="9 10" key="1">
    <citation type="submission" date="2018-04" db="EMBL/GenBank/DDBJ databases">
        <title>The genome of golden apple snail Pomacea canaliculata provides insight into stress tolerance and invasive adaptation.</title>
        <authorList>
            <person name="Liu C."/>
            <person name="Liu B."/>
            <person name="Ren Y."/>
            <person name="Zhang Y."/>
            <person name="Wang H."/>
            <person name="Li S."/>
            <person name="Jiang F."/>
            <person name="Yin L."/>
            <person name="Zhang G."/>
            <person name="Qian W."/>
            <person name="Fan W."/>
        </authorList>
    </citation>
    <scope>NUCLEOTIDE SEQUENCE [LARGE SCALE GENOMIC DNA]</scope>
    <source>
        <strain evidence="9">SZHN2017</strain>
        <tissue evidence="9">Muscle</tissue>
    </source>
</reference>
<proteinExistence type="predicted"/>
<dbReference type="InterPro" id="IPR056743">
    <property type="entry name" value="TRM5-TYW2-like_MTfase"/>
</dbReference>
<dbReference type="Pfam" id="PF02475">
    <property type="entry name" value="TRM5-TYW2_MTfase"/>
    <property type="match status" value="1"/>
</dbReference>
<evidence type="ECO:0000256" key="3">
    <source>
        <dbReference type="ARBA" id="ARBA00022603"/>
    </source>
</evidence>
<dbReference type="PANTHER" id="PTHR23245:SF25">
    <property type="entry name" value="TRNA WYBUTOSINE-SYNTHESIZING PROTEIN 2 HOMOLOG"/>
    <property type="match status" value="1"/>
</dbReference>
<dbReference type="GO" id="GO:0008175">
    <property type="term" value="F:tRNA methyltransferase activity"/>
    <property type="evidence" value="ECO:0007669"/>
    <property type="project" value="TreeGrafter"/>
</dbReference>
<keyword evidence="10" id="KW-1185">Reference proteome</keyword>
<dbReference type="Proteomes" id="UP000245119">
    <property type="component" value="Linkage Group LG3"/>
</dbReference>
<dbReference type="PROSITE" id="PS51684">
    <property type="entry name" value="SAM_MT_TRM5_TYW2"/>
    <property type="match status" value="1"/>
</dbReference>
<keyword evidence="5" id="KW-0949">S-adenosyl-L-methionine</keyword>
<dbReference type="GO" id="GO:0030488">
    <property type="term" value="P:tRNA methylation"/>
    <property type="evidence" value="ECO:0007669"/>
    <property type="project" value="TreeGrafter"/>
</dbReference>
<evidence type="ECO:0000256" key="4">
    <source>
        <dbReference type="ARBA" id="ARBA00022679"/>
    </source>
</evidence>